<evidence type="ECO:0000313" key="14">
    <source>
        <dbReference type="EMBL" id="MCA9379769.1"/>
    </source>
</evidence>
<evidence type="ECO:0000256" key="8">
    <source>
        <dbReference type="ARBA" id="ARBA00022917"/>
    </source>
</evidence>
<comment type="caution">
    <text evidence="14">The sequence shown here is derived from an EMBL/GenBank/DDBJ whole genome shotgun (WGS) entry which is preliminary data.</text>
</comment>
<evidence type="ECO:0000259" key="12">
    <source>
        <dbReference type="Pfam" id="PF09334"/>
    </source>
</evidence>
<comment type="cofactor">
    <cofactor evidence="11">
        <name>Zn(2+)</name>
        <dbReference type="ChEBI" id="CHEBI:29105"/>
    </cofactor>
    <text evidence="11">Binds 1 zinc ion per subunit.</text>
</comment>
<feature type="short sequence motif" description="'HIGH' region" evidence="11">
    <location>
        <begin position="12"/>
        <end position="22"/>
    </location>
</feature>
<dbReference type="InterPro" id="IPR015413">
    <property type="entry name" value="Methionyl/Leucyl_tRNA_Synth"/>
</dbReference>
<keyword evidence="5 11" id="KW-0436">Ligase</keyword>
<organism evidence="14 15">
    <name type="scientific">Candidatus Dojkabacteria bacterium</name>
    <dbReference type="NCBI Taxonomy" id="2099670"/>
    <lineage>
        <taxon>Bacteria</taxon>
        <taxon>Candidatus Dojkabacteria</taxon>
    </lineage>
</organism>
<comment type="subunit">
    <text evidence="11">Monomer.</text>
</comment>
<dbReference type="SUPFAM" id="SSF52374">
    <property type="entry name" value="Nucleotidylyl transferase"/>
    <property type="match status" value="1"/>
</dbReference>
<feature type="binding site" evidence="11">
    <location>
        <position position="157"/>
    </location>
    <ligand>
        <name>Zn(2+)</name>
        <dbReference type="ChEBI" id="CHEBI:29105"/>
    </ligand>
</feature>
<keyword evidence="4 11" id="KW-0963">Cytoplasm</keyword>
<comment type="similarity">
    <text evidence="3 11">Belongs to the class-I aminoacyl-tRNA synthetase family. MetG type 1 subfamily.</text>
</comment>
<keyword evidence="11" id="KW-0479">Metal-binding</keyword>
<sequence>MSKKVLIGVAWPYVNGDIHVGHLGGYLLPADIIARFHRLRGDDVLMVSGSDCYGTPITVEADKKGLRPEEVVDIYHKKDLELFRMYGLDYNLYTKTTTQKHKEVVHELFLKLLDNDYIEKGVMQQYYSIDDKQFLPDRYVEGTCPYCNASNQRSDQCESCGRWLKDGELIDPVSKLTGSKVTLKDTEHYFLNFEKLEPQLREYLDANKGNWKKWVWNEANGWLKEGLQRRAITRDMDWSIDLPIEEIKKRDESKQLKDFTGKHIYVWFEAVIGYLSATRAWCEMEEGTPDTIFKREDGQSRNWEDWWKRPDSVIYNFMGQDNLVFHALMWPGQLMGLNDGYQLPKYVVVNKFLNYEGKKFSKSRNWTIDSKVIAEKYGVDLVRYYIARNLPENKEGNFTWEDFVASVNNELVANLGNLVNRTLTFIQNKFSGEIEVEQILPTGALSSSMTFERVSGYLSGFANAVDEEEFQNGPWIVKAFDEIMELSRKGNVYFDQMKVWQMIKEDENEAKVILMNLVNLIYDLGILIYPFLPETSNKIMKLLNVDVVSTKVGSDLWTNSNHKVLNEIKLAEIELLFNKLDPEKVLAEKDNSD</sequence>
<dbReference type="Pfam" id="PF19303">
    <property type="entry name" value="Anticodon_3"/>
    <property type="match status" value="1"/>
</dbReference>
<comment type="function">
    <text evidence="1 11">Is required not only for elongation of protein synthesis but also for the initiation of all mRNA translation through initiator tRNA(fMet) aminoacylation.</text>
</comment>
<keyword evidence="9 11" id="KW-0030">Aminoacyl-tRNA synthetase</keyword>
<evidence type="ECO:0000256" key="2">
    <source>
        <dbReference type="ARBA" id="ARBA00004496"/>
    </source>
</evidence>
<evidence type="ECO:0000313" key="15">
    <source>
        <dbReference type="Proteomes" id="UP000745577"/>
    </source>
</evidence>
<dbReference type="InterPro" id="IPR001412">
    <property type="entry name" value="aa-tRNA-synth_I_CS"/>
</dbReference>
<evidence type="ECO:0000256" key="5">
    <source>
        <dbReference type="ARBA" id="ARBA00022598"/>
    </source>
</evidence>
<dbReference type="CDD" id="cd07957">
    <property type="entry name" value="Anticodon_Ia_Met"/>
    <property type="match status" value="1"/>
</dbReference>
<dbReference type="AlphaFoldDB" id="A0A955I883"/>
<dbReference type="InterPro" id="IPR014729">
    <property type="entry name" value="Rossmann-like_a/b/a_fold"/>
</dbReference>
<evidence type="ECO:0000256" key="11">
    <source>
        <dbReference type="HAMAP-Rule" id="MF_00098"/>
    </source>
</evidence>
<dbReference type="InterPro" id="IPR023458">
    <property type="entry name" value="Met-tRNA_ligase_1"/>
</dbReference>
<dbReference type="GO" id="GO:0005829">
    <property type="term" value="C:cytosol"/>
    <property type="evidence" value="ECO:0007669"/>
    <property type="project" value="TreeGrafter"/>
</dbReference>
<dbReference type="Gene3D" id="3.40.50.620">
    <property type="entry name" value="HUPs"/>
    <property type="match status" value="1"/>
</dbReference>
<feature type="short sequence motif" description="'KMSKS' region" evidence="11">
    <location>
        <begin position="359"/>
        <end position="363"/>
    </location>
</feature>
<dbReference type="HAMAP" id="MF_00098">
    <property type="entry name" value="Met_tRNA_synth_type1"/>
    <property type="match status" value="1"/>
</dbReference>
<evidence type="ECO:0000256" key="7">
    <source>
        <dbReference type="ARBA" id="ARBA00022840"/>
    </source>
</evidence>
<comment type="subcellular location">
    <subcellularLocation>
        <location evidence="2 11">Cytoplasm</location>
    </subcellularLocation>
</comment>
<dbReference type="PROSITE" id="PS00178">
    <property type="entry name" value="AA_TRNA_LIGASE_I"/>
    <property type="match status" value="1"/>
</dbReference>
<dbReference type="PRINTS" id="PR01041">
    <property type="entry name" value="TRNASYNTHMET"/>
</dbReference>
<feature type="binding site" evidence="11">
    <location>
        <position position="362"/>
    </location>
    <ligand>
        <name>ATP</name>
        <dbReference type="ChEBI" id="CHEBI:30616"/>
    </ligand>
</feature>
<feature type="binding site" evidence="11">
    <location>
        <position position="160"/>
    </location>
    <ligand>
        <name>Zn(2+)</name>
        <dbReference type="ChEBI" id="CHEBI:29105"/>
    </ligand>
</feature>
<evidence type="ECO:0000256" key="3">
    <source>
        <dbReference type="ARBA" id="ARBA00008258"/>
    </source>
</evidence>
<dbReference type="InterPro" id="IPR041872">
    <property type="entry name" value="Anticodon_Met"/>
</dbReference>
<reference evidence="14" key="2">
    <citation type="journal article" date="2021" name="Microbiome">
        <title>Successional dynamics and alternative stable states in a saline activated sludge microbial community over 9 years.</title>
        <authorList>
            <person name="Wang Y."/>
            <person name="Ye J."/>
            <person name="Ju F."/>
            <person name="Liu L."/>
            <person name="Boyd J.A."/>
            <person name="Deng Y."/>
            <person name="Parks D.H."/>
            <person name="Jiang X."/>
            <person name="Yin X."/>
            <person name="Woodcroft B.J."/>
            <person name="Tyson G.W."/>
            <person name="Hugenholtz P."/>
            <person name="Polz M.F."/>
            <person name="Zhang T."/>
        </authorList>
    </citation>
    <scope>NUCLEOTIDE SEQUENCE</scope>
    <source>
        <strain evidence="14">HKST-UBA15</strain>
    </source>
</reference>
<feature type="domain" description="Methionyl/Leucyl tRNA synthetase" evidence="12">
    <location>
        <begin position="5"/>
        <end position="423"/>
    </location>
</feature>
<dbReference type="CDD" id="cd00814">
    <property type="entry name" value="MetRS_core"/>
    <property type="match status" value="1"/>
</dbReference>
<dbReference type="GO" id="GO:0046872">
    <property type="term" value="F:metal ion binding"/>
    <property type="evidence" value="ECO:0007669"/>
    <property type="project" value="UniProtKB-KW"/>
</dbReference>
<dbReference type="Gene3D" id="1.10.730.10">
    <property type="entry name" value="Isoleucyl-tRNA Synthetase, Domain 1"/>
    <property type="match status" value="1"/>
</dbReference>
<dbReference type="GO" id="GO:0004825">
    <property type="term" value="F:methionine-tRNA ligase activity"/>
    <property type="evidence" value="ECO:0007669"/>
    <property type="project" value="UniProtKB-UniRule"/>
</dbReference>
<dbReference type="GO" id="GO:0005524">
    <property type="term" value="F:ATP binding"/>
    <property type="evidence" value="ECO:0007669"/>
    <property type="project" value="UniProtKB-UniRule"/>
</dbReference>
<evidence type="ECO:0000256" key="9">
    <source>
        <dbReference type="ARBA" id="ARBA00023146"/>
    </source>
</evidence>
<keyword evidence="11" id="KW-0862">Zinc</keyword>
<comment type="catalytic activity">
    <reaction evidence="10 11">
        <text>tRNA(Met) + L-methionine + ATP = L-methionyl-tRNA(Met) + AMP + diphosphate</text>
        <dbReference type="Rhea" id="RHEA:13481"/>
        <dbReference type="Rhea" id="RHEA-COMP:9667"/>
        <dbReference type="Rhea" id="RHEA-COMP:9698"/>
        <dbReference type="ChEBI" id="CHEBI:30616"/>
        <dbReference type="ChEBI" id="CHEBI:33019"/>
        <dbReference type="ChEBI" id="CHEBI:57844"/>
        <dbReference type="ChEBI" id="CHEBI:78442"/>
        <dbReference type="ChEBI" id="CHEBI:78530"/>
        <dbReference type="ChEBI" id="CHEBI:456215"/>
        <dbReference type="EC" id="6.1.1.10"/>
    </reaction>
</comment>
<proteinExistence type="inferred from homology"/>
<dbReference type="InterPro" id="IPR009080">
    <property type="entry name" value="tRNAsynth_Ia_anticodon-bd"/>
</dbReference>
<dbReference type="SUPFAM" id="SSF57770">
    <property type="entry name" value="Methionyl-tRNA synthetase (MetRS), Zn-domain"/>
    <property type="match status" value="1"/>
</dbReference>
<evidence type="ECO:0000256" key="6">
    <source>
        <dbReference type="ARBA" id="ARBA00022741"/>
    </source>
</evidence>
<dbReference type="NCBIfam" id="TIGR00398">
    <property type="entry name" value="metG"/>
    <property type="match status" value="1"/>
</dbReference>
<dbReference type="InterPro" id="IPR014758">
    <property type="entry name" value="Met-tRNA_synth"/>
</dbReference>
<feature type="domain" description="Methionyl-tRNA synthetase anticodon-binding" evidence="13">
    <location>
        <begin position="477"/>
        <end position="581"/>
    </location>
</feature>
<name>A0A955I883_9BACT</name>
<dbReference type="InterPro" id="IPR029038">
    <property type="entry name" value="MetRS_Zn"/>
</dbReference>
<feature type="binding site" evidence="11">
    <location>
        <position position="147"/>
    </location>
    <ligand>
        <name>Zn(2+)</name>
        <dbReference type="ChEBI" id="CHEBI:29105"/>
    </ligand>
</feature>
<dbReference type="PANTHER" id="PTHR45765:SF1">
    <property type="entry name" value="METHIONINE--TRNA LIGASE, CYTOPLASMIC"/>
    <property type="match status" value="1"/>
</dbReference>
<gene>
    <name evidence="11 14" type="primary">metG</name>
    <name evidence="14" type="ORF">KC675_01170</name>
</gene>
<feature type="binding site" evidence="11">
    <location>
        <position position="144"/>
    </location>
    <ligand>
        <name>Zn(2+)</name>
        <dbReference type="ChEBI" id="CHEBI:29105"/>
    </ligand>
</feature>
<evidence type="ECO:0000256" key="4">
    <source>
        <dbReference type="ARBA" id="ARBA00022490"/>
    </source>
</evidence>
<accession>A0A955I883</accession>
<dbReference type="Pfam" id="PF09334">
    <property type="entry name" value="tRNA-synt_1g"/>
    <property type="match status" value="1"/>
</dbReference>
<dbReference type="EC" id="6.1.1.10" evidence="11"/>
<evidence type="ECO:0000259" key="13">
    <source>
        <dbReference type="Pfam" id="PF19303"/>
    </source>
</evidence>
<keyword evidence="6 11" id="KW-0547">Nucleotide-binding</keyword>
<dbReference type="GO" id="GO:0006431">
    <property type="term" value="P:methionyl-tRNA aminoacylation"/>
    <property type="evidence" value="ECO:0007669"/>
    <property type="project" value="UniProtKB-UniRule"/>
</dbReference>
<dbReference type="EMBL" id="JAGQLL010000012">
    <property type="protein sequence ID" value="MCA9379769.1"/>
    <property type="molecule type" value="Genomic_DNA"/>
</dbReference>
<dbReference type="Proteomes" id="UP000745577">
    <property type="component" value="Unassembled WGS sequence"/>
</dbReference>
<protein>
    <recommendedName>
        <fullName evidence="11">Methionine--tRNA ligase</fullName>
        <ecNumber evidence="11">6.1.1.10</ecNumber>
    </recommendedName>
    <alternativeName>
        <fullName evidence="11">Methionyl-tRNA synthetase</fullName>
        <shortName evidence="11">MetRS</shortName>
    </alternativeName>
</protein>
<keyword evidence="8 11" id="KW-0648">Protein biosynthesis</keyword>
<evidence type="ECO:0000256" key="10">
    <source>
        <dbReference type="ARBA" id="ARBA00047364"/>
    </source>
</evidence>
<dbReference type="PANTHER" id="PTHR45765">
    <property type="entry name" value="METHIONINE--TRNA LIGASE"/>
    <property type="match status" value="1"/>
</dbReference>
<evidence type="ECO:0000256" key="1">
    <source>
        <dbReference type="ARBA" id="ARBA00003314"/>
    </source>
</evidence>
<dbReference type="FunFam" id="2.20.28.20:FF:000001">
    <property type="entry name" value="Methionine--tRNA ligase"/>
    <property type="match status" value="1"/>
</dbReference>
<dbReference type="InterPro" id="IPR033911">
    <property type="entry name" value="MetRS_core"/>
</dbReference>
<dbReference type="SUPFAM" id="SSF47323">
    <property type="entry name" value="Anticodon-binding domain of a subclass of class I aminoacyl-tRNA synthetases"/>
    <property type="match status" value="1"/>
</dbReference>
<dbReference type="Gene3D" id="2.20.28.20">
    <property type="entry name" value="Methionyl-tRNA synthetase, Zn-domain"/>
    <property type="match status" value="1"/>
</dbReference>
<keyword evidence="7 11" id="KW-0067">ATP-binding</keyword>
<reference evidence="14" key="1">
    <citation type="submission" date="2020-04" db="EMBL/GenBank/DDBJ databases">
        <authorList>
            <person name="Zhang T."/>
        </authorList>
    </citation>
    <scope>NUCLEOTIDE SEQUENCE</scope>
    <source>
        <strain evidence="14">HKST-UBA15</strain>
    </source>
</reference>